<dbReference type="Gene3D" id="2.60.40.10">
    <property type="entry name" value="Immunoglobulins"/>
    <property type="match status" value="1"/>
</dbReference>
<dbReference type="EMBL" id="FOLQ01000007">
    <property type="protein sequence ID" value="SFD82936.1"/>
    <property type="molecule type" value="Genomic_DNA"/>
</dbReference>
<organism evidence="2 3">
    <name type="scientific">Spirosoma endophyticum</name>
    <dbReference type="NCBI Taxonomy" id="662367"/>
    <lineage>
        <taxon>Bacteria</taxon>
        <taxon>Pseudomonadati</taxon>
        <taxon>Bacteroidota</taxon>
        <taxon>Cytophagia</taxon>
        <taxon>Cytophagales</taxon>
        <taxon>Cytophagaceae</taxon>
        <taxon>Spirosoma</taxon>
    </lineage>
</organism>
<evidence type="ECO:0000313" key="2">
    <source>
        <dbReference type="EMBL" id="SFD82936.1"/>
    </source>
</evidence>
<dbReference type="InterPro" id="IPR013783">
    <property type="entry name" value="Ig-like_fold"/>
</dbReference>
<sequence length="436" mass="46104">MRKLYFFAVFIYFLLVTPITLWAQCTIPPLPSCGGCIAVTENGNKNLSSGTYCITTAITNLNVSGSAVVCISGDGQIVSGNLNGGTIIYNGGTVSNPINVGNLGGGTLRIRSSVSLTNMTTINSSSTLIVENGATLTVNNLDVNGTLVVDRSVLYVNNAFAVNNGGHVCFNNGLVNTSQFRSNDQTNSSGVTNATAKGCFAVRSSFNGFNNSLTNSSNVSICLPGASIPNNIGSATVNTSCSGASPDGGCYKALPVRLISFQARSLGEGIRLDWATSLEQNFDYFLVERSLDAVGFEAVSPRIASLADKSGNRQYTWTDINAKNGTFYYRLKQVDLDNTYSYSKIAGVVFASEDKGVTIKPNPFSNELAITINTPIAGTYVIQLYSASGKLQLAATGEKSESVVTHTLAAANLPAGIYFANVRLGDQHFVRKVIKP</sequence>
<name>A0A1I1VIV2_9BACT</name>
<dbReference type="Proteomes" id="UP000198598">
    <property type="component" value="Unassembled WGS sequence"/>
</dbReference>
<dbReference type="OrthoDB" id="938768at2"/>
<keyword evidence="3" id="KW-1185">Reference proteome</keyword>
<feature type="domain" description="Secretion system C-terminal sorting" evidence="1">
    <location>
        <begin position="361"/>
        <end position="434"/>
    </location>
</feature>
<dbReference type="Pfam" id="PF18962">
    <property type="entry name" value="Por_Secre_tail"/>
    <property type="match status" value="1"/>
</dbReference>
<evidence type="ECO:0000313" key="3">
    <source>
        <dbReference type="Proteomes" id="UP000198598"/>
    </source>
</evidence>
<evidence type="ECO:0000259" key="1">
    <source>
        <dbReference type="Pfam" id="PF18962"/>
    </source>
</evidence>
<proteinExistence type="predicted"/>
<protein>
    <submittedName>
        <fullName evidence="2">Por secretion system C-terminal sorting domain-containing protein</fullName>
    </submittedName>
</protein>
<dbReference type="STRING" id="662367.SAMN05216167_107208"/>
<dbReference type="AlphaFoldDB" id="A0A1I1VIV2"/>
<dbReference type="NCBIfam" id="TIGR04183">
    <property type="entry name" value="Por_Secre_tail"/>
    <property type="match status" value="1"/>
</dbReference>
<dbReference type="InterPro" id="IPR026444">
    <property type="entry name" value="Secre_tail"/>
</dbReference>
<dbReference type="RefSeq" id="WP_093829149.1">
    <property type="nucleotide sequence ID" value="NZ_FOLQ01000007.1"/>
</dbReference>
<reference evidence="2 3" key="1">
    <citation type="submission" date="2016-10" db="EMBL/GenBank/DDBJ databases">
        <authorList>
            <person name="de Groot N.N."/>
        </authorList>
    </citation>
    <scope>NUCLEOTIDE SEQUENCE [LARGE SCALE GENOMIC DNA]</scope>
    <source>
        <strain evidence="2 3">DSM 26130</strain>
    </source>
</reference>
<gene>
    <name evidence="2" type="ORF">SAMN05216167_107208</name>
</gene>
<accession>A0A1I1VIV2</accession>